<evidence type="ECO:0000313" key="2">
    <source>
        <dbReference type="Proteomes" id="UP000216624"/>
    </source>
</evidence>
<feature type="non-terminal residue" evidence="1">
    <location>
        <position position="1"/>
    </location>
</feature>
<dbReference type="Proteomes" id="UP000216624">
    <property type="component" value="Unassembled WGS sequence"/>
</dbReference>
<name>A0A260ZW30_CAERE</name>
<sequence>MEAGQVKSHLSITQSTTSASPAFLSYSDNAAFLGHRRAIEFGTGRIREAARRNNTEQRIPQD</sequence>
<protein>
    <submittedName>
        <fullName evidence="1">Uncharacterized protein</fullName>
    </submittedName>
</protein>
<keyword evidence="2" id="KW-1185">Reference proteome</keyword>
<dbReference type="AlphaFoldDB" id="A0A260ZW30"/>
<gene>
    <name evidence="1" type="ORF">FL82_21974</name>
</gene>
<dbReference type="EMBL" id="NMWX01000034">
    <property type="protein sequence ID" value="OZF89822.1"/>
    <property type="molecule type" value="Genomic_DNA"/>
</dbReference>
<comment type="caution">
    <text evidence="1">The sequence shown here is derived from an EMBL/GenBank/DDBJ whole genome shotgun (WGS) entry which is preliminary data.</text>
</comment>
<reference evidence="1" key="1">
    <citation type="submission" date="2017-08" db="EMBL/GenBank/DDBJ databases">
        <authorList>
            <person name="de Groot N.N."/>
        </authorList>
    </citation>
    <scope>NUCLEOTIDE SEQUENCE [LARGE SCALE GENOMIC DNA]</scope>
    <source>
        <strain evidence="1">PX439</strain>
    </source>
</reference>
<organism evidence="1 2">
    <name type="scientific">Caenorhabditis remanei</name>
    <name type="common">Caenorhabditis vulgaris</name>
    <dbReference type="NCBI Taxonomy" id="31234"/>
    <lineage>
        <taxon>Eukaryota</taxon>
        <taxon>Metazoa</taxon>
        <taxon>Ecdysozoa</taxon>
        <taxon>Nematoda</taxon>
        <taxon>Chromadorea</taxon>
        <taxon>Rhabditida</taxon>
        <taxon>Rhabditina</taxon>
        <taxon>Rhabditomorpha</taxon>
        <taxon>Rhabditoidea</taxon>
        <taxon>Rhabditidae</taxon>
        <taxon>Peloderinae</taxon>
        <taxon>Caenorhabditis</taxon>
    </lineage>
</organism>
<evidence type="ECO:0000313" key="1">
    <source>
        <dbReference type="EMBL" id="OZF89822.1"/>
    </source>
</evidence>
<accession>A0A260ZW30</accession>
<proteinExistence type="predicted"/>